<evidence type="ECO:0000259" key="3">
    <source>
        <dbReference type="PROSITE" id="PS50110"/>
    </source>
</evidence>
<evidence type="ECO:0000256" key="2">
    <source>
        <dbReference type="PROSITE-ProRule" id="PRU00169"/>
    </source>
</evidence>
<evidence type="ECO:0000313" key="5">
    <source>
        <dbReference type="Proteomes" id="UP000266673"/>
    </source>
</evidence>
<dbReference type="SUPFAM" id="SSF52172">
    <property type="entry name" value="CheY-like"/>
    <property type="match status" value="1"/>
</dbReference>
<keyword evidence="1 2" id="KW-0597">Phosphoprotein</keyword>
<dbReference type="AlphaFoldDB" id="A0A397VLX9"/>
<dbReference type="Proteomes" id="UP000266673">
    <property type="component" value="Unassembled WGS sequence"/>
</dbReference>
<accession>A0A397VLX9</accession>
<evidence type="ECO:0000313" key="4">
    <source>
        <dbReference type="EMBL" id="RIB22831.1"/>
    </source>
</evidence>
<dbReference type="PROSITE" id="PS50110">
    <property type="entry name" value="RESPONSE_REGULATORY"/>
    <property type="match status" value="1"/>
</dbReference>
<dbReference type="OrthoDB" id="60033at2759"/>
<evidence type="ECO:0000256" key="1">
    <source>
        <dbReference type="ARBA" id="ARBA00022553"/>
    </source>
</evidence>
<dbReference type="InterPro" id="IPR001789">
    <property type="entry name" value="Sig_transdc_resp-reg_receiver"/>
</dbReference>
<feature type="domain" description="Response regulatory" evidence="3">
    <location>
        <begin position="1"/>
        <end position="71"/>
    </location>
</feature>
<name>A0A397VLX9_9GLOM</name>
<keyword evidence="5" id="KW-1185">Reference proteome</keyword>
<dbReference type="STRING" id="44941.A0A397VLX9"/>
<dbReference type="Gene3D" id="3.40.50.2300">
    <property type="match status" value="1"/>
</dbReference>
<organism evidence="4 5">
    <name type="scientific">Gigaspora rosea</name>
    <dbReference type="NCBI Taxonomy" id="44941"/>
    <lineage>
        <taxon>Eukaryota</taxon>
        <taxon>Fungi</taxon>
        <taxon>Fungi incertae sedis</taxon>
        <taxon>Mucoromycota</taxon>
        <taxon>Glomeromycotina</taxon>
        <taxon>Glomeromycetes</taxon>
        <taxon>Diversisporales</taxon>
        <taxon>Gigasporaceae</taxon>
        <taxon>Gigaspora</taxon>
    </lineage>
</organism>
<feature type="modified residue" description="4-aspartylphosphate" evidence="2">
    <location>
        <position position="5"/>
    </location>
</feature>
<feature type="non-terminal residue" evidence="4">
    <location>
        <position position="1"/>
    </location>
</feature>
<feature type="non-terminal residue" evidence="4">
    <location>
        <position position="74"/>
    </location>
</feature>
<dbReference type="PANTHER" id="PTHR43547:SF2">
    <property type="entry name" value="HYBRID SIGNAL TRANSDUCTION HISTIDINE KINASE C"/>
    <property type="match status" value="1"/>
</dbReference>
<sequence>LNLTDIMMPNMNGYELLDAIRSDIKTKLIPVILLTAKAGEESSKGLDKGANDYLRKPFSSRELIARICNNIELS</sequence>
<dbReference type="GO" id="GO:0000155">
    <property type="term" value="F:phosphorelay sensor kinase activity"/>
    <property type="evidence" value="ECO:0007669"/>
    <property type="project" value="TreeGrafter"/>
</dbReference>
<protein>
    <submittedName>
        <fullName evidence="4">CheY-like superfamily</fullName>
    </submittedName>
</protein>
<proteinExistence type="predicted"/>
<dbReference type="Pfam" id="PF00072">
    <property type="entry name" value="Response_reg"/>
    <property type="match status" value="1"/>
</dbReference>
<dbReference type="EMBL" id="QKWP01000291">
    <property type="protein sequence ID" value="RIB22831.1"/>
    <property type="molecule type" value="Genomic_DNA"/>
</dbReference>
<comment type="caution">
    <text evidence="4">The sequence shown here is derived from an EMBL/GenBank/DDBJ whole genome shotgun (WGS) entry which is preliminary data.</text>
</comment>
<dbReference type="PANTHER" id="PTHR43547">
    <property type="entry name" value="TWO-COMPONENT HISTIDINE KINASE"/>
    <property type="match status" value="1"/>
</dbReference>
<reference evidence="4 5" key="1">
    <citation type="submission" date="2018-06" db="EMBL/GenBank/DDBJ databases">
        <title>Comparative genomics reveals the genomic features of Rhizophagus irregularis, R. cerebriforme, R. diaphanum and Gigaspora rosea, and their symbiotic lifestyle signature.</title>
        <authorList>
            <person name="Morin E."/>
            <person name="San Clemente H."/>
            <person name="Chen E.C.H."/>
            <person name="De La Providencia I."/>
            <person name="Hainaut M."/>
            <person name="Kuo A."/>
            <person name="Kohler A."/>
            <person name="Murat C."/>
            <person name="Tang N."/>
            <person name="Roy S."/>
            <person name="Loubradou J."/>
            <person name="Henrissat B."/>
            <person name="Grigoriev I.V."/>
            <person name="Corradi N."/>
            <person name="Roux C."/>
            <person name="Martin F.M."/>
        </authorList>
    </citation>
    <scope>NUCLEOTIDE SEQUENCE [LARGE SCALE GENOMIC DNA]</scope>
    <source>
        <strain evidence="4 5">DAOM 194757</strain>
    </source>
</reference>
<dbReference type="InterPro" id="IPR011006">
    <property type="entry name" value="CheY-like_superfamily"/>
</dbReference>
<gene>
    <name evidence="4" type="ORF">C2G38_1877127</name>
</gene>